<dbReference type="InterPro" id="IPR014030">
    <property type="entry name" value="Ketoacyl_synth_N"/>
</dbReference>
<evidence type="ECO:0000256" key="4">
    <source>
        <dbReference type="RuleBase" id="RU003694"/>
    </source>
</evidence>
<dbReference type="GO" id="GO:0006633">
    <property type="term" value="P:fatty acid biosynthetic process"/>
    <property type="evidence" value="ECO:0007669"/>
    <property type="project" value="TreeGrafter"/>
</dbReference>
<dbReference type="Proteomes" id="UP000287188">
    <property type="component" value="Unassembled WGS sequence"/>
</dbReference>
<name>A0A402AL27_9CHLR</name>
<sequence length="410" mass="43943">MISGLGVVAPNGIGQEAFWQATSAGVSGISALHYEGELPIRMAGVVHNFLAEDYIERKLTNRTDRMTHFAFAAIQEALQDASLHLEQENPGRVGAVIANTMGGIDFVMQQLQTLYTRGPRFMSAYTAIAWLHVATIGQTAIRHNIQGYCKTPVNDTTGGLDALGMAYQAIQRGTADVIIAGGCEAFLNPFILLILAQQSQYVTGDDPAGYRPFDRRGSGMMLAEGAGICILEEYEHARARGATIYGEVLGYGQANDAHGLQPPSEDGIRYARAICQTIQAGNIDLEEVAYLSLDGRALPASDRGESEALHLVFGSQLPHIPASVPRSMFGHSYAAAGAIDTITALLALKHGRVPPTMNCEEFDAHHEFHLVRDKAYHLPTSPEHERPGIAIVGGRGTGGTNVALAVRKGV</sequence>
<comment type="caution">
    <text evidence="6">The sequence shown here is derived from an EMBL/GenBank/DDBJ whole genome shotgun (WGS) entry which is preliminary data.</text>
</comment>
<dbReference type="Gene3D" id="3.40.47.10">
    <property type="match status" value="2"/>
</dbReference>
<evidence type="ECO:0000256" key="1">
    <source>
        <dbReference type="ARBA" id="ARBA00008467"/>
    </source>
</evidence>
<dbReference type="InterPro" id="IPR020841">
    <property type="entry name" value="PKS_Beta-ketoAc_synthase_dom"/>
</dbReference>
<evidence type="ECO:0000256" key="2">
    <source>
        <dbReference type="ARBA" id="ARBA00022679"/>
    </source>
</evidence>
<evidence type="ECO:0000259" key="5">
    <source>
        <dbReference type="PROSITE" id="PS52004"/>
    </source>
</evidence>
<dbReference type="Pfam" id="PF02801">
    <property type="entry name" value="Ketoacyl-synt_C"/>
    <property type="match status" value="1"/>
</dbReference>
<keyword evidence="2 4" id="KW-0808">Transferase</keyword>
<evidence type="ECO:0000313" key="6">
    <source>
        <dbReference type="EMBL" id="GCE19842.1"/>
    </source>
</evidence>
<keyword evidence="7" id="KW-1185">Reference proteome</keyword>
<comment type="similarity">
    <text evidence="1 4">Belongs to the thiolase-like superfamily. Beta-ketoacyl-ACP synthases family.</text>
</comment>
<dbReference type="AlphaFoldDB" id="A0A402AL27"/>
<organism evidence="6 7">
    <name type="scientific">Dictyobacter kobayashii</name>
    <dbReference type="NCBI Taxonomy" id="2014872"/>
    <lineage>
        <taxon>Bacteria</taxon>
        <taxon>Bacillati</taxon>
        <taxon>Chloroflexota</taxon>
        <taxon>Ktedonobacteria</taxon>
        <taxon>Ktedonobacterales</taxon>
        <taxon>Dictyobacteraceae</taxon>
        <taxon>Dictyobacter</taxon>
    </lineage>
</organism>
<dbReference type="PANTHER" id="PTHR11712">
    <property type="entry name" value="POLYKETIDE SYNTHASE-RELATED"/>
    <property type="match status" value="1"/>
</dbReference>
<feature type="domain" description="Ketosynthase family 3 (KS3)" evidence="5">
    <location>
        <begin position="1"/>
        <end position="408"/>
    </location>
</feature>
<accession>A0A402AL27</accession>
<dbReference type="InterPro" id="IPR000794">
    <property type="entry name" value="Beta-ketoacyl_synthase"/>
</dbReference>
<dbReference type="InterPro" id="IPR016039">
    <property type="entry name" value="Thiolase-like"/>
</dbReference>
<evidence type="ECO:0000256" key="3">
    <source>
        <dbReference type="ARBA" id="ARBA00023315"/>
    </source>
</evidence>
<gene>
    <name evidence="6" type="ORF">KDK_36420</name>
</gene>
<dbReference type="GO" id="GO:0004315">
    <property type="term" value="F:3-oxoacyl-[acyl-carrier-protein] synthase activity"/>
    <property type="evidence" value="ECO:0007669"/>
    <property type="project" value="TreeGrafter"/>
</dbReference>
<dbReference type="SMART" id="SM00825">
    <property type="entry name" value="PKS_KS"/>
    <property type="match status" value="1"/>
</dbReference>
<proteinExistence type="inferred from homology"/>
<dbReference type="CDD" id="cd00834">
    <property type="entry name" value="KAS_I_II"/>
    <property type="match status" value="1"/>
</dbReference>
<dbReference type="EMBL" id="BIFS01000001">
    <property type="protein sequence ID" value="GCE19842.1"/>
    <property type="molecule type" value="Genomic_DNA"/>
</dbReference>
<dbReference type="SUPFAM" id="SSF53901">
    <property type="entry name" value="Thiolase-like"/>
    <property type="match status" value="2"/>
</dbReference>
<dbReference type="PROSITE" id="PS52004">
    <property type="entry name" value="KS3_2"/>
    <property type="match status" value="1"/>
</dbReference>
<protein>
    <submittedName>
        <fullName evidence="6">3-oxoacyl-[acyl-carrier-protein] synthase 2</fullName>
    </submittedName>
</protein>
<dbReference type="InterPro" id="IPR014031">
    <property type="entry name" value="Ketoacyl_synth_C"/>
</dbReference>
<dbReference type="PANTHER" id="PTHR11712:SF322">
    <property type="entry name" value="POLYKETIDE BETA-KETOACYL SYNTHASE 2-RELATED"/>
    <property type="match status" value="1"/>
</dbReference>
<evidence type="ECO:0000313" key="7">
    <source>
        <dbReference type="Proteomes" id="UP000287188"/>
    </source>
</evidence>
<reference evidence="7" key="1">
    <citation type="submission" date="2018-12" db="EMBL/GenBank/DDBJ databases">
        <title>Tengunoibacter tsumagoiensis gen. nov., sp. nov., Dictyobacter kobayashii sp. nov., D. alpinus sp. nov., and D. joshuensis sp. nov. and description of Dictyobacteraceae fam. nov. within the order Ktedonobacterales isolated from Tengu-no-mugimeshi.</title>
        <authorList>
            <person name="Wang C.M."/>
            <person name="Zheng Y."/>
            <person name="Sakai Y."/>
            <person name="Toyoda A."/>
            <person name="Minakuchi Y."/>
            <person name="Abe K."/>
            <person name="Yokota A."/>
            <person name="Yabe S."/>
        </authorList>
    </citation>
    <scope>NUCLEOTIDE SEQUENCE [LARGE SCALE GENOMIC DNA]</scope>
    <source>
        <strain evidence="7">Uno11</strain>
    </source>
</reference>
<dbReference type="Pfam" id="PF00109">
    <property type="entry name" value="ketoacyl-synt"/>
    <property type="match status" value="1"/>
</dbReference>
<keyword evidence="3" id="KW-0012">Acyltransferase</keyword>